<evidence type="ECO:0000259" key="1">
    <source>
        <dbReference type="Pfam" id="PF04954"/>
    </source>
</evidence>
<accession>A0A5C5RMY8</accession>
<evidence type="ECO:0000313" key="3">
    <source>
        <dbReference type="EMBL" id="TWS24356.1"/>
    </source>
</evidence>
<dbReference type="RefSeq" id="WP_146434317.1">
    <property type="nucleotide sequence ID" value="NZ_VIGV01000003.1"/>
</dbReference>
<comment type="caution">
    <text evidence="3">The sequence shown here is derived from an EMBL/GenBank/DDBJ whole genome shotgun (WGS) entry which is preliminary data.</text>
</comment>
<feature type="domain" description="SIP-like Rossmann fold" evidence="1">
    <location>
        <begin position="138"/>
        <end position="251"/>
    </location>
</feature>
<organism evidence="3 4">
    <name type="scientific">Tsukamurella sputi</name>
    <dbReference type="NCBI Taxonomy" id="2591848"/>
    <lineage>
        <taxon>Bacteria</taxon>
        <taxon>Bacillati</taxon>
        <taxon>Actinomycetota</taxon>
        <taxon>Actinomycetes</taxon>
        <taxon>Mycobacteriales</taxon>
        <taxon>Tsukamurellaceae</taxon>
        <taxon>Tsukamurella</taxon>
    </lineage>
</organism>
<dbReference type="InterPro" id="IPR039261">
    <property type="entry name" value="FNR_nucleotide-bd"/>
</dbReference>
<reference evidence="3 4" key="1">
    <citation type="submission" date="2019-08" db="EMBL/GenBank/DDBJ databases">
        <title>Tsukamurella conjunctivitidis sp. nov., Tsukamurella assacharolytica sp. nov. and Tsukamurella sputae sp. nov. isolated from patients with conjunctivitis, bacteraemia (lymphoma) and respiratory infection (sputum) in Hong Kong.</title>
        <authorList>
            <person name="Fok K.M.N."/>
            <person name="Fong J.Y.H."/>
        </authorList>
    </citation>
    <scope>NUCLEOTIDE SEQUENCE [LARGE SCALE GENOMIC DNA]</scope>
    <source>
        <strain evidence="3 4">HKU70</strain>
    </source>
</reference>
<gene>
    <name evidence="3" type="ORF">FK268_12230</name>
</gene>
<evidence type="ECO:0000313" key="4">
    <source>
        <dbReference type="Proteomes" id="UP000319792"/>
    </source>
</evidence>
<dbReference type="Proteomes" id="UP000319792">
    <property type="component" value="Unassembled WGS sequence"/>
</dbReference>
<dbReference type="AlphaFoldDB" id="A0A5C5RMY8"/>
<dbReference type="Gene3D" id="3.40.50.80">
    <property type="entry name" value="Nucleotide-binding domain of ferredoxin-NADP reductase (FNR) module"/>
    <property type="match status" value="1"/>
</dbReference>
<dbReference type="CDD" id="cd06193">
    <property type="entry name" value="siderophore_interacting"/>
    <property type="match status" value="1"/>
</dbReference>
<dbReference type="Pfam" id="PF04954">
    <property type="entry name" value="SIP"/>
    <property type="match status" value="1"/>
</dbReference>
<proteinExistence type="predicted"/>
<dbReference type="EMBL" id="VIGV01000003">
    <property type="protein sequence ID" value="TWS24356.1"/>
    <property type="molecule type" value="Genomic_DNA"/>
</dbReference>
<protein>
    <submittedName>
        <fullName evidence="3">Siderophore-interacting protein</fullName>
    </submittedName>
</protein>
<dbReference type="PANTHER" id="PTHR30157">
    <property type="entry name" value="FERRIC REDUCTASE, NADPH-DEPENDENT"/>
    <property type="match status" value="1"/>
</dbReference>
<dbReference type="InterPro" id="IPR039374">
    <property type="entry name" value="SIP_fam"/>
</dbReference>
<dbReference type="Pfam" id="PF08021">
    <property type="entry name" value="FAD_binding_9"/>
    <property type="match status" value="1"/>
</dbReference>
<dbReference type="OrthoDB" id="9814826at2"/>
<sequence>MKWNDFVLTLAETSRVAENLLRLEFEVGGGTGGGYVPITPGDESVAFYFSPDGEALHARPSDDPGALGGWEIADPERSQGHRNYSVRAYDPETRRMTVDVAEHDHGPAIEWFRAARPGWRLLAAGPRSWYEPASDASCHVLAGDLAALPALARVLEETPEGIDVTVIAEVLDRSEIAYLPERPGTAVIEIIGTGNGAAPSRLPEVLRTVDLPIDGYLWLAGEAADTRAAKKHVRGLGWSRDRADVVGYWRHDAEAWTQRFEAAGEERLRAVFAEALAAGKSRDEATDLYEQALEAAGL</sequence>
<feature type="domain" description="Siderophore-interacting FAD-binding" evidence="2">
    <location>
        <begin position="11"/>
        <end position="127"/>
    </location>
</feature>
<dbReference type="InterPro" id="IPR013113">
    <property type="entry name" value="SIP_FAD-bd"/>
</dbReference>
<dbReference type="InterPro" id="IPR007037">
    <property type="entry name" value="SIP_rossman_dom"/>
</dbReference>
<keyword evidence="4" id="KW-1185">Reference proteome</keyword>
<evidence type="ECO:0000259" key="2">
    <source>
        <dbReference type="Pfam" id="PF08021"/>
    </source>
</evidence>
<dbReference type="Gene3D" id="2.40.30.10">
    <property type="entry name" value="Translation factors"/>
    <property type="match status" value="1"/>
</dbReference>
<name>A0A5C5RMY8_9ACTN</name>
<dbReference type="PANTHER" id="PTHR30157:SF0">
    <property type="entry name" value="NADPH-DEPENDENT FERRIC-CHELATE REDUCTASE"/>
    <property type="match status" value="1"/>
</dbReference>